<protein>
    <submittedName>
        <fullName evidence="2">Prolyl oligopeptidase</fullName>
    </submittedName>
</protein>
<keyword evidence="3" id="KW-1185">Reference proteome</keyword>
<dbReference type="Pfam" id="PF05960">
    <property type="entry name" value="DUF885"/>
    <property type="match status" value="1"/>
</dbReference>
<dbReference type="STRING" id="634436.SAMN05216361_1154"/>
<dbReference type="PANTHER" id="PTHR33361:SF2">
    <property type="entry name" value="DUF885 DOMAIN-CONTAINING PROTEIN"/>
    <property type="match status" value="1"/>
</dbReference>
<organism evidence="2 3">
    <name type="scientific">Marisediminitalea aggregata</name>
    <dbReference type="NCBI Taxonomy" id="634436"/>
    <lineage>
        <taxon>Bacteria</taxon>
        <taxon>Pseudomonadati</taxon>
        <taxon>Pseudomonadota</taxon>
        <taxon>Gammaproteobacteria</taxon>
        <taxon>Alteromonadales</taxon>
        <taxon>Alteromonadaceae</taxon>
        <taxon>Marisediminitalea</taxon>
    </lineage>
</organism>
<sequence>MRTSLLAVPFAIASCCSLIGCSSTTLTPSQSASQSAQAITVATADSLLTDFLDKEWQRFITQNPEMASYYRLGDEKLHGQWSDLSMAAIQRRHEEDKQALSRLYAIDKEALSEQQRLNYDLYKWQLEMAIDEHQFQSYLMQVNQRGGVQTLDNFANYVPLNSVADYERWLSRLEALPTLVQQTTALMQSGIEKGVMPPRETLSRVSGQLAKQLVDNPEDSLFYKAFKTLPDAFSEQDKQRLQSRAKQVLASQVIPAYREFTTFFNDTYLPACRDTHGLSDIPKGREFYEHLVRYFTTTALTLDEIHQIGLQEVAKNRAAMMDIIDEVGFEGGFDAFIHFLRTDPQFYYETPEALFDAYLAVSKRLDPELVKLFGKLPRMPYGLKAIPDAVAPDTTTAYYQPPSADGLRAGYYFVNLHEPGTRPKYEMEVLSVHEAVPGHHLQIALQMELGDLPMFRRLQGFTVFIEGWGLYSERLGYEMGLYQDPYSRFGQLTYDMWRAVRLVVDTGIHYKGWTRQQAIDYFTQNAAKSKEDIVNEIDRYITMPGQALAYKIGQLKLLELREQAEITLGDKFDIRDFHDVVLGSGSIPLNVLEANVQQWISEQQ</sequence>
<evidence type="ECO:0000313" key="3">
    <source>
        <dbReference type="Proteomes" id="UP000184520"/>
    </source>
</evidence>
<dbReference type="InterPro" id="IPR010281">
    <property type="entry name" value="DUF885"/>
</dbReference>
<feature type="chain" id="PRO_5012025070" evidence="1">
    <location>
        <begin position="21"/>
        <end position="604"/>
    </location>
</feature>
<name>A0A1M5GTA0_9ALTE</name>
<accession>A0A1M5GTA0</accession>
<dbReference type="PROSITE" id="PS51257">
    <property type="entry name" value="PROKAR_LIPOPROTEIN"/>
    <property type="match status" value="1"/>
</dbReference>
<gene>
    <name evidence="2" type="ORF">SAMN05216361_1154</name>
</gene>
<proteinExistence type="predicted"/>
<dbReference type="OrthoDB" id="9769898at2"/>
<evidence type="ECO:0000313" key="2">
    <source>
        <dbReference type="EMBL" id="SHG06682.1"/>
    </source>
</evidence>
<reference evidence="3" key="1">
    <citation type="submission" date="2016-11" db="EMBL/GenBank/DDBJ databases">
        <authorList>
            <person name="Varghese N."/>
            <person name="Submissions S."/>
        </authorList>
    </citation>
    <scope>NUCLEOTIDE SEQUENCE [LARGE SCALE GENOMIC DNA]</scope>
    <source>
        <strain evidence="3">CGMCC 1.8995</strain>
    </source>
</reference>
<dbReference type="Proteomes" id="UP000184520">
    <property type="component" value="Unassembled WGS sequence"/>
</dbReference>
<keyword evidence="1" id="KW-0732">Signal</keyword>
<dbReference type="EMBL" id="FQWD01000002">
    <property type="protein sequence ID" value="SHG06682.1"/>
    <property type="molecule type" value="Genomic_DNA"/>
</dbReference>
<dbReference type="PANTHER" id="PTHR33361">
    <property type="entry name" value="GLR0591 PROTEIN"/>
    <property type="match status" value="1"/>
</dbReference>
<evidence type="ECO:0000256" key="1">
    <source>
        <dbReference type="SAM" id="SignalP"/>
    </source>
</evidence>
<feature type="signal peptide" evidence="1">
    <location>
        <begin position="1"/>
        <end position="20"/>
    </location>
</feature>
<dbReference type="AlphaFoldDB" id="A0A1M5GTA0"/>
<dbReference type="RefSeq" id="WP_073319253.1">
    <property type="nucleotide sequence ID" value="NZ_FQWD01000002.1"/>
</dbReference>